<dbReference type="Pfam" id="PF17341">
    <property type="entry name" value="DUF5371"/>
    <property type="match status" value="1"/>
</dbReference>
<protein>
    <recommendedName>
        <fullName evidence="3">DUF5371 domain-containing protein</fullName>
    </recommendedName>
</protein>
<keyword evidence="2" id="KW-1185">Reference proteome</keyword>
<accession>Q12X63</accession>
<proteinExistence type="predicted"/>
<organism evidence="1 2">
    <name type="scientific">Methanococcoides burtonii (strain DSM 6242 / NBRC 107633 / OCM 468 / ACE-M)</name>
    <dbReference type="NCBI Taxonomy" id="259564"/>
    <lineage>
        <taxon>Archaea</taxon>
        <taxon>Methanobacteriati</taxon>
        <taxon>Methanobacteriota</taxon>
        <taxon>Stenosarchaea group</taxon>
        <taxon>Methanomicrobia</taxon>
        <taxon>Methanosarcinales</taxon>
        <taxon>Methanosarcinaceae</taxon>
        <taxon>Methanococcoides</taxon>
    </lineage>
</organism>
<dbReference type="EMBL" id="CP000300">
    <property type="protein sequence ID" value="ABE51963.1"/>
    <property type="molecule type" value="Genomic_DNA"/>
</dbReference>
<dbReference type="STRING" id="259564.Mbur_1028"/>
<name>Q12X63_METBU</name>
<dbReference type="KEGG" id="mbu:Mbur_1028"/>
<evidence type="ECO:0000313" key="1">
    <source>
        <dbReference type="EMBL" id="ABE51963.1"/>
    </source>
</evidence>
<gene>
    <name evidence="1" type="ordered locus">Mbur_1028</name>
</gene>
<dbReference type="AlphaFoldDB" id="Q12X63"/>
<dbReference type="InterPro" id="IPR020073">
    <property type="entry name" value="Uncharacterised_AF1718"/>
</dbReference>
<evidence type="ECO:0008006" key="3">
    <source>
        <dbReference type="Google" id="ProtNLM"/>
    </source>
</evidence>
<reference evidence="2" key="1">
    <citation type="journal article" date="2009" name="ISME J.">
        <title>The genome sequence of the psychrophilic archaeon, Methanococcoides burtonii: the role of genome evolution in cold adaptation.</title>
        <authorList>
            <person name="Allen M.A."/>
            <person name="Lauro F.M."/>
            <person name="Williams T.J."/>
            <person name="Burg D."/>
            <person name="Siddiqui K.S."/>
            <person name="De Francisci D."/>
            <person name="Chong K.W."/>
            <person name="Pilak O."/>
            <person name="Chew H.H."/>
            <person name="De Maere M.Z."/>
            <person name="Ting L."/>
            <person name="Katrib M."/>
            <person name="Ng C."/>
            <person name="Sowers K.R."/>
            <person name="Galperin M.Y."/>
            <person name="Anderson I.J."/>
            <person name="Ivanova N."/>
            <person name="Dalin E."/>
            <person name="Martinez M."/>
            <person name="Lapidus A."/>
            <person name="Hauser L."/>
            <person name="Land M."/>
            <person name="Thomas T."/>
            <person name="Cavicchioli R."/>
        </authorList>
    </citation>
    <scope>NUCLEOTIDE SEQUENCE [LARGE SCALE GENOMIC DNA]</scope>
    <source>
        <strain evidence="2">DSM 6242 / NBRC 107633 / OCM 468 / ACE-M</strain>
    </source>
</reference>
<evidence type="ECO:0000313" key="2">
    <source>
        <dbReference type="Proteomes" id="UP000001979"/>
    </source>
</evidence>
<dbReference type="HOGENOM" id="CLU_199454_0_0_2"/>
<dbReference type="Proteomes" id="UP000001979">
    <property type="component" value="Chromosome"/>
</dbReference>
<sequence>MFIHIAILSGEVLMKIVHAQTVLTEDQLEELKKKTNEPSTKEALSVAVQHYLECEYTEMNDEMWTRKLEKVVQKKQQSYTK</sequence>